<dbReference type="KEGG" id="nve:5516389"/>
<sequence>MKLLLCLVLCALAVGLHASDDWGLPDETTLVDGAPPVPKMPGIEESEVGTEDIDDDDDDDEKDEGYENDDDDDDEDEDGDEGNRQRLSQQRLSRQRLSRQRLSRQRQSRQRKSWQRQSRQRKYWQRQSRQRLSRVRGYPGEGRRPQQGMKCMMEFEECRNSSNGTCEKMLQCHQEKSKCWKTIKDNKREAFAGDDEDQRPEPTRPCKCKTQFEECLKTAEGCENQLTCYKNKMTCYKEKREQGRHHGHRRKHHRPHHHRHHHRRLPEYLKKCMIEKVKCMAMADFNCTRVLACKYKFVACIEKHHPTLPPTSMPSNETEIEGLERRNMTKCKVMFKKCEKAAGDSCPKKLWCFKKAKFCYKRNHPRPIFENMRDKAKRAWEDKKPKMKEYMWKVKQAVKKRVEKAWKWFG</sequence>
<feature type="chain" id="PRO_5002714531" evidence="2">
    <location>
        <begin position="19"/>
        <end position="410"/>
    </location>
</feature>
<accession>A7RVK1</accession>
<dbReference type="InParanoid" id="A7RVK1"/>
<name>A7RVK1_NEMVE</name>
<feature type="compositionally biased region" description="Basic residues" evidence="1">
    <location>
        <begin position="93"/>
        <end position="134"/>
    </location>
</feature>
<feature type="compositionally biased region" description="Acidic residues" evidence="1">
    <location>
        <begin position="44"/>
        <end position="80"/>
    </location>
</feature>
<dbReference type="Proteomes" id="UP000001593">
    <property type="component" value="Unassembled WGS sequence"/>
</dbReference>
<feature type="region of interest" description="Disordered" evidence="1">
    <location>
        <begin position="21"/>
        <end position="146"/>
    </location>
</feature>
<dbReference type="EMBL" id="DS469544">
    <property type="protein sequence ID" value="EDO44469.1"/>
    <property type="molecule type" value="Genomic_DNA"/>
</dbReference>
<proteinExistence type="predicted"/>
<keyword evidence="4" id="KW-1185">Reference proteome</keyword>
<feature type="region of interest" description="Disordered" evidence="1">
    <location>
        <begin position="240"/>
        <end position="261"/>
    </location>
</feature>
<reference evidence="3 4" key="1">
    <citation type="journal article" date="2007" name="Science">
        <title>Sea anemone genome reveals ancestral eumetazoan gene repertoire and genomic organization.</title>
        <authorList>
            <person name="Putnam N.H."/>
            <person name="Srivastava M."/>
            <person name="Hellsten U."/>
            <person name="Dirks B."/>
            <person name="Chapman J."/>
            <person name="Salamov A."/>
            <person name="Terry A."/>
            <person name="Shapiro H."/>
            <person name="Lindquist E."/>
            <person name="Kapitonov V.V."/>
            <person name="Jurka J."/>
            <person name="Genikhovich G."/>
            <person name="Grigoriev I.V."/>
            <person name="Lucas S.M."/>
            <person name="Steele R.E."/>
            <person name="Finnerty J.R."/>
            <person name="Technau U."/>
            <person name="Martindale M.Q."/>
            <person name="Rokhsar D.S."/>
        </authorList>
    </citation>
    <scope>NUCLEOTIDE SEQUENCE [LARGE SCALE GENOMIC DNA]</scope>
    <source>
        <strain evidence="4">CH2 X CH6</strain>
    </source>
</reference>
<evidence type="ECO:0000313" key="4">
    <source>
        <dbReference type="Proteomes" id="UP000001593"/>
    </source>
</evidence>
<protein>
    <submittedName>
        <fullName evidence="3">Uncharacterized protein</fullName>
    </submittedName>
</protein>
<dbReference type="AlphaFoldDB" id="A7RVK1"/>
<dbReference type="PhylomeDB" id="A7RVK1"/>
<dbReference type="HOGENOM" id="CLU_671389_0_0_1"/>
<organism evidence="3 4">
    <name type="scientific">Nematostella vectensis</name>
    <name type="common">Starlet sea anemone</name>
    <dbReference type="NCBI Taxonomy" id="45351"/>
    <lineage>
        <taxon>Eukaryota</taxon>
        <taxon>Metazoa</taxon>
        <taxon>Cnidaria</taxon>
        <taxon>Anthozoa</taxon>
        <taxon>Hexacorallia</taxon>
        <taxon>Actiniaria</taxon>
        <taxon>Edwardsiidae</taxon>
        <taxon>Nematostella</taxon>
    </lineage>
</organism>
<keyword evidence="2" id="KW-0732">Signal</keyword>
<feature type="compositionally biased region" description="Basic residues" evidence="1">
    <location>
        <begin position="242"/>
        <end position="261"/>
    </location>
</feature>
<gene>
    <name evidence="3" type="ORF">NEMVEDRAFT_v1g240988</name>
</gene>
<evidence type="ECO:0000256" key="1">
    <source>
        <dbReference type="SAM" id="MobiDB-lite"/>
    </source>
</evidence>
<evidence type="ECO:0000256" key="2">
    <source>
        <dbReference type="SAM" id="SignalP"/>
    </source>
</evidence>
<evidence type="ECO:0000313" key="3">
    <source>
        <dbReference type="EMBL" id="EDO44469.1"/>
    </source>
</evidence>
<feature type="signal peptide" evidence="2">
    <location>
        <begin position="1"/>
        <end position="18"/>
    </location>
</feature>